<proteinExistence type="predicted"/>
<dbReference type="Pfam" id="PF21788">
    <property type="entry name" value="TNP-like_GBD"/>
    <property type="match status" value="1"/>
</dbReference>
<keyword evidence="3" id="KW-1185">Reference proteome</keyword>
<dbReference type="EMBL" id="JABSTR010000005">
    <property type="protein sequence ID" value="KAH9371887.1"/>
    <property type="molecule type" value="Genomic_DNA"/>
</dbReference>
<dbReference type="VEuPathDB" id="VectorBase:HLOH_059267"/>
<accession>A0A9J6GAI4</accession>
<evidence type="ECO:0000313" key="2">
    <source>
        <dbReference type="EMBL" id="KAH9371887.1"/>
    </source>
</evidence>
<evidence type="ECO:0000313" key="3">
    <source>
        <dbReference type="Proteomes" id="UP000821853"/>
    </source>
</evidence>
<evidence type="ECO:0000259" key="1">
    <source>
        <dbReference type="Pfam" id="PF21788"/>
    </source>
</evidence>
<comment type="caution">
    <text evidence="2">The sequence shown here is derived from an EMBL/GenBank/DDBJ whole genome shotgun (WGS) entry which is preliminary data.</text>
</comment>
<reference evidence="2 3" key="1">
    <citation type="journal article" date="2020" name="Cell">
        <title>Large-Scale Comparative Analyses of Tick Genomes Elucidate Their Genetic Diversity and Vector Capacities.</title>
        <authorList>
            <consortium name="Tick Genome and Microbiome Consortium (TIGMIC)"/>
            <person name="Jia N."/>
            <person name="Wang J."/>
            <person name="Shi W."/>
            <person name="Du L."/>
            <person name="Sun Y."/>
            <person name="Zhan W."/>
            <person name="Jiang J.F."/>
            <person name="Wang Q."/>
            <person name="Zhang B."/>
            <person name="Ji P."/>
            <person name="Bell-Sakyi L."/>
            <person name="Cui X.M."/>
            <person name="Yuan T.T."/>
            <person name="Jiang B.G."/>
            <person name="Yang W.F."/>
            <person name="Lam T.T."/>
            <person name="Chang Q.C."/>
            <person name="Ding S.J."/>
            <person name="Wang X.J."/>
            <person name="Zhu J.G."/>
            <person name="Ruan X.D."/>
            <person name="Zhao L."/>
            <person name="Wei J.T."/>
            <person name="Ye R.Z."/>
            <person name="Que T.C."/>
            <person name="Du C.H."/>
            <person name="Zhou Y.H."/>
            <person name="Cheng J.X."/>
            <person name="Dai P.F."/>
            <person name="Guo W.B."/>
            <person name="Han X.H."/>
            <person name="Huang E.J."/>
            <person name="Li L.F."/>
            <person name="Wei W."/>
            <person name="Gao Y.C."/>
            <person name="Liu J.Z."/>
            <person name="Shao H.Z."/>
            <person name="Wang X."/>
            <person name="Wang C.C."/>
            <person name="Yang T.C."/>
            <person name="Huo Q.B."/>
            <person name="Li W."/>
            <person name="Chen H.Y."/>
            <person name="Chen S.E."/>
            <person name="Zhou L.G."/>
            <person name="Ni X.B."/>
            <person name="Tian J.H."/>
            <person name="Sheng Y."/>
            <person name="Liu T."/>
            <person name="Pan Y.S."/>
            <person name="Xia L.Y."/>
            <person name="Li J."/>
            <person name="Zhao F."/>
            <person name="Cao W.C."/>
        </authorList>
    </citation>
    <scope>NUCLEOTIDE SEQUENCE [LARGE SCALE GENOMIC DNA]</scope>
    <source>
        <strain evidence="2">HaeL-2018</strain>
    </source>
</reference>
<feature type="domain" description="Transposable element P transposase-like GTP-binding insertion" evidence="1">
    <location>
        <begin position="1"/>
        <end position="53"/>
    </location>
</feature>
<gene>
    <name evidence="2" type="ORF">HPB48_019331</name>
</gene>
<dbReference type="AlphaFoldDB" id="A0A9J6GAI4"/>
<protein>
    <recommendedName>
        <fullName evidence="1">Transposable element P transposase-like GTP-binding insertion domain-containing protein</fullName>
    </recommendedName>
</protein>
<dbReference type="InterPro" id="IPR048366">
    <property type="entry name" value="TNP-like_GBD"/>
</dbReference>
<sequence length="133" mass="14967">MRVMLATQVFSHSVAKGLEFYSSRAVPGLHDVTATVDFTQRMNSLFDALNRQVPKEGLKRGCKDFSVLESSLKWLNEREQMVVDGKIPNTSYLTQSTADGFRVTIMSALGFSNYLLNECGFTCAYRKNEPRCP</sequence>
<dbReference type="OMA" id="KNEPRCP"/>
<dbReference type="Proteomes" id="UP000821853">
    <property type="component" value="Chromosome 3"/>
</dbReference>
<name>A0A9J6GAI4_HAELO</name>
<organism evidence="2 3">
    <name type="scientific">Haemaphysalis longicornis</name>
    <name type="common">Bush tick</name>
    <dbReference type="NCBI Taxonomy" id="44386"/>
    <lineage>
        <taxon>Eukaryota</taxon>
        <taxon>Metazoa</taxon>
        <taxon>Ecdysozoa</taxon>
        <taxon>Arthropoda</taxon>
        <taxon>Chelicerata</taxon>
        <taxon>Arachnida</taxon>
        <taxon>Acari</taxon>
        <taxon>Parasitiformes</taxon>
        <taxon>Ixodida</taxon>
        <taxon>Ixodoidea</taxon>
        <taxon>Ixodidae</taxon>
        <taxon>Haemaphysalinae</taxon>
        <taxon>Haemaphysalis</taxon>
    </lineage>
</organism>
<dbReference type="OrthoDB" id="8192384at2759"/>